<dbReference type="EnsemblMetazoa" id="CLYHEMT014343.1">
    <property type="protein sequence ID" value="CLYHEMP014343.1"/>
    <property type="gene ID" value="CLYHEMG014343"/>
</dbReference>
<name>A0A7M5WWV1_9CNID</name>
<sequence length="158" mass="17725">MADTDGIDENVNYQTSLNVTKALAPVSTIFKCGEAAVLDMFFHDRLKAVVIDENHNEGKKSPPLLVGEKQLLTLAVYEECSDAIFYVMPVIIEVNGENNLFLRYFEAGKCKGFLAQNLDVLVKDFIETFNIKETHSVPIFNAWDIDAYRLLKSSSKKG</sequence>
<reference evidence="1" key="1">
    <citation type="submission" date="2021-01" db="UniProtKB">
        <authorList>
            <consortium name="EnsemblMetazoa"/>
        </authorList>
    </citation>
    <scope>IDENTIFICATION</scope>
</reference>
<protein>
    <submittedName>
        <fullName evidence="1">Uncharacterized protein</fullName>
    </submittedName>
</protein>
<evidence type="ECO:0000313" key="2">
    <source>
        <dbReference type="Proteomes" id="UP000594262"/>
    </source>
</evidence>
<dbReference type="AlphaFoldDB" id="A0A7M5WWV1"/>
<evidence type="ECO:0000313" key="1">
    <source>
        <dbReference type="EnsemblMetazoa" id="CLYHEMP014343.1"/>
    </source>
</evidence>
<proteinExistence type="predicted"/>
<dbReference type="Proteomes" id="UP000594262">
    <property type="component" value="Unplaced"/>
</dbReference>
<organism evidence="1 2">
    <name type="scientific">Clytia hemisphaerica</name>
    <dbReference type="NCBI Taxonomy" id="252671"/>
    <lineage>
        <taxon>Eukaryota</taxon>
        <taxon>Metazoa</taxon>
        <taxon>Cnidaria</taxon>
        <taxon>Hydrozoa</taxon>
        <taxon>Hydroidolina</taxon>
        <taxon>Leptothecata</taxon>
        <taxon>Obeliida</taxon>
        <taxon>Clytiidae</taxon>
        <taxon>Clytia</taxon>
    </lineage>
</organism>
<dbReference type="OrthoDB" id="6036655at2759"/>
<accession>A0A7M5WWV1</accession>
<keyword evidence="2" id="KW-1185">Reference proteome</keyword>